<feature type="compositionally biased region" description="Low complexity" evidence="5">
    <location>
        <begin position="67"/>
        <end position="108"/>
    </location>
</feature>
<keyword evidence="2" id="KW-0964">Secreted</keyword>
<dbReference type="Pfam" id="PF04650">
    <property type="entry name" value="YSIRK_signal"/>
    <property type="match status" value="1"/>
</dbReference>
<dbReference type="PATRIC" id="fig|1423771.3.peg.1456"/>
<name>A0A0R1NYE9_LIMMU</name>
<keyword evidence="3" id="KW-0732">Signal</keyword>
<feature type="compositionally biased region" description="Polar residues" evidence="5">
    <location>
        <begin position="817"/>
        <end position="837"/>
    </location>
</feature>
<dbReference type="PROSITE" id="PS50847">
    <property type="entry name" value="GRAM_POS_ANCHORING"/>
    <property type="match status" value="1"/>
</dbReference>
<dbReference type="PANTHER" id="PTHR45706:SF4">
    <property type="entry name" value="TYROSINE-PROTEIN PHOSPHATASE"/>
    <property type="match status" value="1"/>
</dbReference>
<keyword evidence="6" id="KW-1133">Transmembrane helix</keyword>
<feature type="region of interest" description="Disordered" evidence="5">
    <location>
        <begin position="67"/>
        <end position="147"/>
    </location>
</feature>
<accession>A0A0R1NYE9</accession>
<dbReference type="AlphaFoldDB" id="A0A0R1NYE9"/>
<dbReference type="GO" id="GO:0004725">
    <property type="term" value="F:protein tyrosine phosphatase activity"/>
    <property type="evidence" value="ECO:0007669"/>
    <property type="project" value="TreeGrafter"/>
</dbReference>
<evidence type="ECO:0000256" key="2">
    <source>
        <dbReference type="ARBA" id="ARBA00022525"/>
    </source>
</evidence>
<sequence length="869" mass="92498">MLSKNNHNLKIKKASDHQLRFSLRKLGTGIASVAIASLFFIGSSVTTAHADTSDNGAVTTTLTANAAQSTTSTTETDATESTTDTNSAATDSNTTTTDTTNQTATDTNSDTDKAAATQSNTDLTTANTQSVTTESATTAASQTTEADQTIINSDQNSSEAPSVDNIQHGVSITANNQTTGYNGTSILNATQFDGTFDVNTVVTNNNSDSRKVEEIVLLPTFAANNSTDVNIIKPVIATDKIGNGIQFTSSTGSLPDDLEVYYAITAGDFETLADLMQNADFSWDQVIEIQFVATLQAGQSLTATVPMKIANLEQMKKQLAALADDTADKALEQDQAARNMTFDEYFYYWDADGNFYSDDIHSLNMRLAVPATDTISAIQNINGSYHAVIKNANGRYQDAPADIQAAMPNVSPNDVTVTNFANGSAEDTLFTDGYFRINAINIFNAVKNLGYSTNIAPNGHDLWQTYNYFSFGTTHPDGSATKLYVEVQPVFLLQDVTLPSGSSWNQALNLQQNPSVKFTNQSSMTVTEQKELAYSTTGGAGTYQVDTSNLPLDADGNLTTPGIYNVTYIYQINDQDTVTATAQVIVQAVKMITRTIHYVDGDDNNQAVANDVTQTLTFYGTPTDAAGTVFTWEAVNGDTFASVDSPAVANMTPDTATMASQTVNATSDNTEVTVTYHHNTTAENLEHTVQRTIHFVDENGNPVANDTVQTVTLKGTKTTDLATGVSTTVWNSGQFDSVDAPTVANMTPDTATVAAMTVDENTADSEVTVTYHADQVTPDTPDQPVTPDTPTTPDQPSTPVTPAAPSQPNAVQPAVPINTSNKTAVDTTTGQKTLPQTGNQESAGILAVFGLGLSSLALSFTGLFKKRHN</sequence>
<proteinExistence type="predicted"/>
<dbReference type="NCBIfam" id="TIGR01167">
    <property type="entry name" value="LPXTG_anchor"/>
    <property type="match status" value="1"/>
</dbReference>
<keyword evidence="6" id="KW-0812">Transmembrane</keyword>
<reference evidence="8 9" key="1">
    <citation type="journal article" date="2015" name="Genome Announc.">
        <title>Expanding the biotechnology potential of lactobacilli through comparative genomics of 213 strains and associated genera.</title>
        <authorList>
            <person name="Sun Z."/>
            <person name="Harris H.M."/>
            <person name="McCann A."/>
            <person name="Guo C."/>
            <person name="Argimon S."/>
            <person name="Zhang W."/>
            <person name="Yang X."/>
            <person name="Jeffery I.B."/>
            <person name="Cooney J.C."/>
            <person name="Kagawa T.F."/>
            <person name="Liu W."/>
            <person name="Song Y."/>
            <person name="Salvetti E."/>
            <person name="Wrobel A."/>
            <person name="Rasinkangas P."/>
            <person name="Parkhill J."/>
            <person name="Rea M.C."/>
            <person name="O'Sullivan O."/>
            <person name="Ritari J."/>
            <person name="Douillard F.P."/>
            <person name="Paul Ross R."/>
            <person name="Yang R."/>
            <person name="Briner A.E."/>
            <person name="Felis G.E."/>
            <person name="de Vos W.M."/>
            <person name="Barrangou R."/>
            <person name="Klaenhammer T.R."/>
            <person name="Caufield P.W."/>
            <person name="Cui Y."/>
            <person name="Zhang H."/>
            <person name="O'Toole P.W."/>
        </authorList>
    </citation>
    <scope>NUCLEOTIDE SEQUENCE [LARGE SCALE GENOMIC DNA]</scope>
    <source>
        <strain evidence="8 9">DSM 13345</strain>
    </source>
</reference>
<organism evidence="8 9">
    <name type="scientific">Limosilactobacillus mucosae DSM 13345</name>
    <dbReference type="NCBI Taxonomy" id="1423771"/>
    <lineage>
        <taxon>Bacteria</taxon>
        <taxon>Bacillati</taxon>
        <taxon>Bacillota</taxon>
        <taxon>Bacilli</taxon>
        <taxon>Lactobacillales</taxon>
        <taxon>Lactobacillaceae</taxon>
        <taxon>Limosilactobacillus</taxon>
    </lineage>
</organism>
<dbReference type="Pfam" id="PF00746">
    <property type="entry name" value="Gram_pos_anchor"/>
    <property type="match status" value="1"/>
</dbReference>
<gene>
    <name evidence="8" type="ORF">FC47_GL001434</name>
</gene>
<keyword evidence="1" id="KW-0134">Cell wall</keyword>
<feature type="region of interest" description="Disordered" evidence="5">
    <location>
        <begin position="774"/>
        <end position="837"/>
    </location>
</feature>
<feature type="compositionally biased region" description="Polar residues" evidence="5">
    <location>
        <begin position="116"/>
        <end position="127"/>
    </location>
</feature>
<comment type="caution">
    <text evidence="8">The sequence shown here is derived from an EMBL/GenBank/DDBJ whole genome shotgun (WGS) entry which is preliminary data.</text>
</comment>
<evidence type="ECO:0000256" key="4">
    <source>
        <dbReference type="ARBA" id="ARBA00023088"/>
    </source>
</evidence>
<feature type="compositionally biased region" description="Low complexity" evidence="5">
    <location>
        <begin position="774"/>
        <end position="801"/>
    </location>
</feature>
<dbReference type="Gene3D" id="2.60.40.4300">
    <property type="match status" value="2"/>
</dbReference>
<keyword evidence="6" id="KW-0472">Membrane</keyword>
<evidence type="ECO:0000259" key="7">
    <source>
        <dbReference type="PROSITE" id="PS50847"/>
    </source>
</evidence>
<keyword evidence="4" id="KW-0572">Peptidoglycan-anchor</keyword>
<evidence type="ECO:0000313" key="8">
    <source>
        <dbReference type="EMBL" id="KRL22805.1"/>
    </source>
</evidence>
<dbReference type="RefSeq" id="WP_056968774.1">
    <property type="nucleotide sequence ID" value="NZ_AZEQ01000037.1"/>
</dbReference>
<dbReference type="InterPro" id="IPR005877">
    <property type="entry name" value="YSIRK_signal_dom"/>
</dbReference>
<dbReference type="Pfam" id="PF17966">
    <property type="entry name" value="Muc_B2"/>
    <property type="match status" value="2"/>
</dbReference>
<evidence type="ECO:0000256" key="3">
    <source>
        <dbReference type="ARBA" id="ARBA00022729"/>
    </source>
</evidence>
<dbReference type="InterPro" id="IPR041495">
    <property type="entry name" value="Mub_B2"/>
</dbReference>
<dbReference type="PANTHER" id="PTHR45706">
    <property type="entry name" value="TYROSINE-PROTEIN PHOSPHATASE"/>
    <property type="match status" value="1"/>
</dbReference>
<feature type="domain" description="Gram-positive cocci surface proteins LPxTG" evidence="7">
    <location>
        <begin position="834"/>
        <end position="869"/>
    </location>
</feature>
<dbReference type="Proteomes" id="UP000050901">
    <property type="component" value="Unassembled WGS sequence"/>
</dbReference>
<evidence type="ECO:0000256" key="1">
    <source>
        <dbReference type="ARBA" id="ARBA00022512"/>
    </source>
</evidence>
<evidence type="ECO:0000313" key="9">
    <source>
        <dbReference type="Proteomes" id="UP000050901"/>
    </source>
</evidence>
<feature type="compositionally biased region" description="Low complexity" evidence="5">
    <location>
        <begin position="128"/>
        <end position="147"/>
    </location>
</feature>
<dbReference type="InterPro" id="IPR019931">
    <property type="entry name" value="LPXTG_anchor"/>
</dbReference>
<evidence type="ECO:0000256" key="6">
    <source>
        <dbReference type="SAM" id="Phobius"/>
    </source>
</evidence>
<protein>
    <recommendedName>
        <fullName evidence="7">Gram-positive cocci surface proteins LPxTG domain-containing protein</fullName>
    </recommendedName>
</protein>
<dbReference type="NCBIfam" id="TIGR01168">
    <property type="entry name" value="YSIRK_signal"/>
    <property type="match status" value="1"/>
</dbReference>
<evidence type="ECO:0000256" key="5">
    <source>
        <dbReference type="SAM" id="MobiDB-lite"/>
    </source>
</evidence>
<feature type="transmembrane region" description="Helical" evidence="6">
    <location>
        <begin position="843"/>
        <end position="864"/>
    </location>
</feature>
<dbReference type="EMBL" id="AZEQ01000037">
    <property type="protein sequence ID" value="KRL22805.1"/>
    <property type="molecule type" value="Genomic_DNA"/>
</dbReference>